<dbReference type="AlphaFoldDB" id="A0A451CZM5"/>
<comment type="subcellular location">
    <subcellularLocation>
        <location evidence="1">Cytoplasm</location>
    </subcellularLocation>
</comment>
<dbReference type="GO" id="GO:0006105">
    <property type="term" value="P:succinate metabolic process"/>
    <property type="evidence" value="ECO:0007669"/>
    <property type="project" value="TreeGrafter"/>
</dbReference>
<evidence type="ECO:0000256" key="1">
    <source>
        <dbReference type="ARBA" id="ARBA00004496"/>
    </source>
</evidence>
<accession>A0A451CZM5</accession>
<name>A0A451CZM5_9GAMM</name>
<keyword evidence="5" id="KW-0143">Chaperone</keyword>
<dbReference type="PANTHER" id="PTHR39585">
    <property type="entry name" value="FAD ASSEMBLY FACTOR SDHE"/>
    <property type="match status" value="1"/>
</dbReference>
<proteinExistence type="inferred from homology"/>
<dbReference type="PANTHER" id="PTHR39585:SF1">
    <property type="entry name" value="FAD ASSEMBLY FACTOR SDHE"/>
    <property type="match status" value="1"/>
</dbReference>
<organism evidence="6 7">
    <name type="scientific">Candidatus Erwinia haradaeae</name>
    <dbReference type="NCBI Taxonomy" id="1922217"/>
    <lineage>
        <taxon>Bacteria</taxon>
        <taxon>Pseudomonadati</taxon>
        <taxon>Pseudomonadota</taxon>
        <taxon>Gammaproteobacteria</taxon>
        <taxon>Enterobacterales</taxon>
        <taxon>Erwiniaceae</taxon>
        <taxon>Erwinia</taxon>
    </lineage>
</organism>
<comment type="similarity">
    <text evidence="2">Belongs to the SdhE FAD assembly factor family.</text>
</comment>
<evidence type="ECO:0000256" key="5">
    <source>
        <dbReference type="ARBA" id="ARBA00023186"/>
    </source>
</evidence>
<protein>
    <recommendedName>
        <fullName evidence="3">FAD assembly factor SdhE</fullName>
    </recommendedName>
</protein>
<sequence>MDIKNKSRIYWACHRGMRELDLLIIPFFQYDFDSLSKNDQKIFFRLLQSNDPDLLNWLMRYEVPEDTDLQRIVSIIQQRNQMREFVIR</sequence>
<evidence type="ECO:0000256" key="3">
    <source>
        <dbReference type="ARBA" id="ARBA00019418"/>
    </source>
</evidence>
<dbReference type="Gene3D" id="1.10.150.250">
    <property type="entry name" value="Flavinator of succinate dehydrogenase"/>
    <property type="match status" value="1"/>
</dbReference>
<evidence type="ECO:0000313" key="6">
    <source>
        <dbReference type="EMBL" id="VFP78809.1"/>
    </source>
</evidence>
<keyword evidence="4" id="KW-0963">Cytoplasm</keyword>
<dbReference type="InterPro" id="IPR050531">
    <property type="entry name" value="SdhE_FAD_assembly_factor"/>
</dbReference>
<evidence type="ECO:0000256" key="4">
    <source>
        <dbReference type="ARBA" id="ARBA00022490"/>
    </source>
</evidence>
<dbReference type="Proteomes" id="UP000294364">
    <property type="component" value="Chromosome"/>
</dbReference>
<dbReference type="NCBIfam" id="NF008130">
    <property type="entry name" value="PRK10878.1"/>
    <property type="match status" value="1"/>
</dbReference>
<dbReference type="InterPro" id="IPR036714">
    <property type="entry name" value="SDH_sf"/>
</dbReference>
<dbReference type="InterPro" id="IPR005631">
    <property type="entry name" value="SDH"/>
</dbReference>
<gene>
    <name evidence="6" type="primary">sdhE</name>
    <name evidence="6" type="ORF">ERCICURT3053_444</name>
</gene>
<dbReference type="GO" id="GO:0034552">
    <property type="term" value="P:respiratory chain complex II assembly"/>
    <property type="evidence" value="ECO:0007669"/>
    <property type="project" value="UniProtKB-ARBA"/>
</dbReference>
<evidence type="ECO:0000313" key="7">
    <source>
        <dbReference type="Proteomes" id="UP000294364"/>
    </source>
</evidence>
<dbReference type="RefSeq" id="WP_157992106.1">
    <property type="nucleotide sequence ID" value="NZ_LR217698.1"/>
</dbReference>
<dbReference type="FunFam" id="1.10.150.250:FF:000001">
    <property type="entry name" value="FAD assembly factor SdhE"/>
    <property type="match status" value="1"/>
</dbReference>
<dbReference type="Pfam" id="PF03937">
    <property type="entry name" value="Sdh5"/>
    <property type="match status" value="1"/>
</dbReference>
<dbReference type="EMBL" id="LR217698">
    <property type="protein sequence ID" value="VFP78809.1"/>
    <property type="molecule type" value="Genomic_DNA"/>
</dbReference>
<evidence type="ECO:0000256" key="2">
    <source>
        <dbReference type="ARBA" id="ARBA00008571"/>
    </source>
</evidence>
<reference evidence="6 7" key="1">
    <citation type="submission" date="2019-02" db="EMBL/GenBank/DDBJ databases">
        <authorList>
            <person name="Manzano-Marin A."/>
            <person name="Manzano-Marin A."/>
        </authorList>
    </citation>
    <scope>NUCLEOTIDE SEQUENCE [LARGE SCALE GENOMIC DNA]</scope>
    <source>
        <strain evidence="6 7">ErCicurtihirsuta</strain>
    </source>
</reference>
<dbReference type="OrthoDB" id="9180899at2"/>
<dbReference type="GO" id="GO:0005737">
    <property type="term" value="C:cytoplasm"/>
    <property type="evidence" value="ECO:0007669"/>
    <property type="project" value="UniProtKB-SubCell"/>
</dbReference>
<dbReference type="SUPFAM" id="SSF109910">
    <property type="entry name" value="YgfY-like"/>
    <property type="match status" value="1"/>
</dbReference>